<proteinExistence type="predicted"/>
<dbReference type="AlphaFoldDB" id="A0AA84ZPW4"/>
<sequence length="83" mass="9474">MNLKKKVSLARSNQSQSVCDQDELKIAKVNDSSMENANRQRQEQFYIRNNNVTASDNSCTNQINYFEVCSKAAKQIISKEVNI</sequence>
<dbReference type="Proteomes" id="UP000050790">
    <property type="component" value="Unassembled WGS sequence"/>
</dbReference>
<evidence type="ECO:0000313" key="2">
    <source>
        <dbReference type="WBParaSite" id="SMRG1_4040.1"/>
    </source>
</evidence>
<protein>
    <submittedName>
        <fullName evidence="2">Uncharacterized protein</fullName>
    </submittedName>
</protein>
<reference evidence="2" key="1">
    <citation type="submission" date="2023-11" db="UniProtKB">
        <authorList>
            <consortium name="WormBaseParasite"/>
        </authorList>
    </citation>
    <scope>IDENTIFICATION</scope>
</reference>
<evidence type="ECO:0000313" key="1">
    <source>
        <dbReference type="Proteomes" id="UP000050790"/>
    </source>
</evidence>
<accession>A0AA84ZPW4</accession>
<dbReference type="WBParaSite" id="SMRG1_4040.1">
    <property type="protein sequence ID" value="SMRG1_4040.1"/>
    <property type="gene ID" value="SMRG1_4040"/>
</dbReference>
<organism evidence="1 2">
    <name type="scientific">Schistosoma margrebowiei</name>
    <dbReference type="NCBI Taxonomy" id="48269"/>
    <lineage>
        <taxon>Eukaryota</taxon>
        <taxon>Metazoa</taxon>
        <taxon>Spiralia</taxon>
        <taxon>Lophotrochozoa</taxon>
        <taxon>Platyhelminthes</taxon>
        <taxon>Trematoda</taxon>
        <taxon>Digenea</taxon>
        <taxon>Strigeidida</taxon>
        <taxon>Schistosomatoidea</taxon>
        <taxon>Schistosomatidae</taxon>
        <taxon>Schistosoma</taxon>
    </lineage>
</organism>
<name>A0AA84ZPW4_9TREM</name>